<dbReference type="PRINTS" id="PR00344">
    <property type="entry name" value="BCTRLSENSOR"/>
</dbReference>
<evidence type="ECO:0000256" key="8">
    <source>
        <dbReference type="ARBA" id="ARBA00022989"/>
    </source>
</evidence>
<evidence type="ECO:0000256" key="6">
    <source>
        <dbReference type="ARBA" id="ARBA00022692"/>
    </source>
</evidence>
<keyword evidence="5" id="KW-0808">Transferase</keyword>
<dbReference type="PROSITE" id="PS50885">
    <property type="entry name" value="HAMP"/>
    <property type="match status" value="1"/>
</dbReference>
<dbReference type="RefSeq" id="WP_289364053.1">
    <property type="nucleotide sequence ID" value="NZ_JAUCBP010000006.1"/>
</dbReference>
<dbReference type="GO" id="GO:0005524">
    <property type="term" value="F:ATP binding"/>
    <property type="evidence" value="ECO:0007669"/>
    <property type="project" value="UniProtKB-KW"/>
</dbReference>
<evidence type="ECO:0000256" key="1">
    <source>
        <dbReference type="ARBA" id="ARBA00000085"/>
    </source>
</evidence>
<keyword evidence="4" id="KW-0597">Phosphoprotein</keyword>
<dbReference type="PANTHER" id="PTHR45436">
    <property type="entry name" value="SENSOR HISTIDINE KINASE YKOH"/>
    <property type="match status" value="1"/>
</dbReference>
<evidence type="ECO:0000256" key="10">
    <source>
        <dbReference type="ARBA" id="ARBA00023136"/>
    </source>
</evidence>
<comment type="caution">
    <text evidence="14">The sequence shown here is derived from an EMBL/GenBank/DDBJ whole genome shotgun (WGS) entry which is preliminary data.</text>
</comment>
<evidence type="ECO:0000259" key="12">
    <source>
        <dbReference type="PROSITE" id="PS50109"/>
    </source>
</evidence>
<dbReference type="InterPro" id="IPR004358">
    <property type="entry name" value="Sig_transdc_His_kin-like_C"/>
</dbReference>
<dbReference type="PANTHER" id="PTHR45436:SF4">
    <property type="entry name" value="SENSOR PROTEIN PHOQ"/>
    <property type="match status" value="1"/>
</dbReference>
<dbReference type="EC" id="2.7.13.3" evidence="3"/>
<feature type="domain" description="HAMP" evidence="13">
    <location>
        <begin position="194"/>
        <end position="245"/>
    </location>
</feature>
<sequence length="451" mass="50307">MLRLSLRVRSVILAVIGLVVIVPAIFFTVERSYTSSLEQAKYNELKLMSLAMITEFELDDGAAFMPQQLFEEQLNLPGSGFIGYIVWQDTIVWRSLSALDYIDPNITDLPDVGAEYLRTMSIDNQQYESDREPAFYYAFSAEYENQGDFEKVSFLVFNEQFGFQQSRHMFIRTLWQWLALLAIVTLAIIILIVQRVLAPVNSIIGSIEAAEKGQVQRLTEVYPPELESLKSSINQLLESEADQRQRYKNALGDLAHSLKTPLAIIKGEPELPEGAQEPLTQISSIIERQLKRAVISNTARLAPIVLHPLAQKLCNAMDKIHTERALEINNNLATTIAIKADETDIMELFGNLLDNACKAAQKRVDISAEVYAQSLHIYIDDDGSGIAENDATKILQRGSRLDTYKDGQGLGLSVVSDILESYDGQLRIERSPLGGARFVVILPAPVAQAAV</sequence>
<dbReference type="Gene3D" id="3.30.565.10">
    <property type="entry name" value="Histidine kinase-like ATPase, C-terminal domain"/>
    <property type="match status" value="1"/>
</dbReference>
<dbReference type="InterPro" id="IPR036890">
    <property type="entry name" value="HATPase_C_sf"/>
</dbReference>
<comment type="subcellular location">
    <subcellularLocation>
        <location evidence="2">Membrane</location>
    </subcellularLocation>
</comment>
<keyword evidence="7" id="KW-0418">Kinase</keyword>
<reference evidence="14 15" key="1">
    <citation type="submission" date="2023-06" db="EMBL/GenBank/DDBJ databases">
        <title>Alteromonas sp. ASW11-36 isolated from intertidal sand.</title>
        <authorList>
            <person name="Li Y."/>
        </authorList>
    </citation>
    <scope>NUCLEOTIDE SEQUENCE [LARGE SCALE GENOMIC DNA]</scope>
    <source>
        <strain evidence="14 15">ASW11-36</strain>
    </source>
</reference>
<keyword evidence="8 11" id="KW-1133">Transmembrane helix</keyword>
<evidence type="ECO:0000259" key="13">
    <source>
        <dbReference type="PROSITE" id="PS50885"/>
    </source>
</evidence>
<dbReference type="InterPro" id="IPR050428">
    <property type="entry name" value="TCS_sensor_his_kinase"/>
</dbReference>
<evidence type="ECO:0000313" key="14">
    <source>
        <dbReference type="EMBL" id="MDM7859874.1"/>
    </source>
</evidence>
<organism evidence="14 15">
    <name type="scientific">Alteromonas arenosi</name>
    <dbReference type="NCBI Taxonomy" id="3055817"/>
    <lineage>
        <taxon>Bacteria</taxon>
        <taxon>Pseudomonadati</taxon>
        <taxon>Pseudomonadota</taxon>
        <taxon>Gammaproteobacteria</taxon>
        <taxon>Alteromonadales</taxon>
        <taxon>Alteromonadaceae</taxon>
        <taxon>Alteromonas/Salinimonas group</taxon>
        <taxon>Alteromonas</taxon>
    </lineage>
</organism>
<dbReference type="Pfam" id="PF02518">
    <property type="entry name" value="HATPase_c"/>
    <property type="match status" value="1"/>
</dbReference>
<keyword evidence="14" id="KW-0067">ATP-binding</keyword>
<evidence type="ECO:0000256" key="3">
    <source>
        <dbReference type="ARBA" id="ARBA00012438"/>
    </source>
</evidence>
<protein>
    <recommendedName>
        <fullName evidence="3">histidine kinase</fullName>
        <ecNumber evidence="3">2.7.13.3</ecNumber>
    </recommendedName>
</protein>
<dbReference type="Gene3D" id="1.10.287.130">
    <property type="match status" value="1"/>
</dbReference>
<feature type="transmembrane region" description="Helical" evidence="11">
    <location>
        <begin position="6"/>
        <end position="29"/>
    </location>
</feature>
<dbReference type="InterPro" id="IPR003594">
    <property type="entry name" value="HATPase_dom"/>
</dbReference>
<evidence type="ECO:0000256" key="4">
    <source>
        <dbReference type="ARBA" id="ARBA00022553"/>
    </source>
</evidence>
<accession>A0ABT7SWC7</accession>
<proteinExistence type="predicted"/>
<name>A0ABT7SWC7_9ALTE</name>
<feature type="domain" description="Histidine kinase" evidence="12">
    <location>
        <begin position="253"/>
        <end position="446"/>
    </location>
</feature>
<keyword evidence="6 11" id="KW-0812">Transmembrane</keyword>
<dbReference type="SMART" id="SM00387">
    <property type="entry name" value="HATPase_c"/>
    <property type="match status" value="1"/>
</dbReference>
<evidence type="ECO:0000256" key="7">
    <source>
        <dbReference type="ARBA" id="ARBA00022777"/>
    </source>
</evidence>
<dbReference type="EMBL" id="JAUCBP010000006">
    <property type="protein sequence ID" value="MDM7859874.1"/>
    <property type="molecule type" value="Genomic_DNA"/>
</dbReference>
<keyword evidence="10 11" id="KW-0472">Membrane</keyword>
<evidence type="ECO:0000256" key="11">
    <source>
        <dbReference type="SAM" id="Phobius"/>
    </source>
</evidence>
<feature type="transmembrane region" description="Helical" evidence="11">
    <location>
        <begin position="174"/>
        <end position="193"/>
    </location>
</feature>
<dbReference type="InterPro" id="IPR005467">
    <property type="entry name" value="His_kinase_dom"/>
</dbReference>
<dbReference type="InterPro" id="IPR003660">
    <property type="entry name" value="HAMP_dom"/>
</dbReference>
<keyword evidence="14" id="KW-0547">Nucleotide-binding</keyword>
<evidence type="ECO:0000256" key="9">
    <source>
        <dbReference type="ARBA" id="ARBA00023012"/>
    </source>
</evidence>
<evidence type="ECO:0000256" key="2">
    <source>
        <dbReference type="ARBA" id="ARBA00004370"/>
    </source>
</evidence>
<keyword evidence="9" id="KW-0902">Two-component regulatory system</keyword>
<dbReference type="SUPFAM" id="SSF55874">
    <property type="entry name" value="ATPase domain of HSP90 chaperone/DNA topoisomerase II/histidine kinase"/>
    <property type="match status" value="1"/>
</dbReference>
<dbReference type="PROSITE" id="PS50109">
    <property type="entry name" value="HIS_KIN"/>
    <property type="match status" value="1"/>
</dbReference>
<dbReference type="Proteomes" id="UP001234343">
    <property type="component" value="Unassembled WGS sequence"/>
</dbReference>
<gene>
    <name evidence="14" type="ORF">QTP81_04570</name>
</gene>
<evidence type="ECO:0000256" key="5">
    <source>
        <dbReference type="ARBA" id="ARBA00022679"/>
    </source>
</evidence>
<comment type="catalytic activity">
    <reaction evidence="1">
        <text>ATP + protein L-histidine = ADP + protein N-phospho-L-histidine.</text>
        <dbReference type="EC" id="2.7.13.3"/>
    </reaction>
</comment>
<keyword evidence="15" id="KW-1185">Reference proteome</keyword>
<evidence type="ECO:0000313" key="15">
    <source>
        <dbReference type="Proteomes" id="UP001234343"/>
    </source>
</evidence>